<accession>A0A545SY25</accession>
<organism evidence="3 4">
    <name type="scientific">Exilibacterium tricleocarpae</name>
    <dbReference type="NCBI Taxonomy" id="2591008"/>
    <lineage>
        <taxon>Bacteria</taxon>
        <taxon>Pseudomonadati</taxon>
        <taxon>Pseudomonadota</taxon>
        <taxon>Gammaproteobacteria</taxon>
        <taxon>Cellvibrionales</taxon>
        <taxon>Cellvibrionaceae</taxon>
        <taxon>Exilibacterium</taxon>
    </lineage>
</organism>
<dbReference type="EMBL" id="VHSG01000026">
    <property type="protein sequence ID" value="TQV69867.1"/>
    <property type="molecule type" value="Genomic_DNA"/>
</dbReference>
<dbReference type="SUPFAM" id="SSF47413">
    <property type="entry name" value="lambda repressor-like DNA-binding domains"/>
    <property type="match status" value="1"/>
</dbReference>
<name>A0A545SY25_9GAMM</name>
<dbReference type="OrthoDB" id="21915at2"/>
<dbReference type="AlphaFoldDB" id="A0A545SY25"/>
<dbReference type="PANTHER" id="PTHR46797">
    <property type="entry name" value="HTH-TYPE TRANSCRIPTIONAL REGULATOR"/>
    <property type="match status" value="1"/>
</dbReference>
<keyword evidence="4" id="KW-1185">Reference proteome</keyword>
<keyword evidence="1" id="KW-0238">DNA-binding</keyword>
<dbReference type="Proteomes" id="UP000319732">
    <property type="component" value="Unassembled WGS sequence"/>
</dbReference>
<dbReference type="Gene3D" id="1.10.260.40">
    <property type="entry name" value="lambda repressor-like DNA-binding domains"/>
    <property type="match status" value="1"/>
</dbReference>
<dbReference type="GO" id="GO:0005829">
    <property type="term" value="C:cytosol"/>
    <property type="evidence" value="ECO:0007669"/>
    <property type="project" value="TreeGrafter"/>
</dbReference>
<protein>
    <submittedName>
        <fullName evidence="3">Helix-turn-helix transcriptional regulator</fullName>
    </submittedName>
</protein>
<dbReference type="InterPro" id="IPR050807">
    <property type="entry name" value="TransReg_Diox_bact_type"/>
</dbReference>
<proteinExistence type="predicted"/>
<dbReference type="PROSITE" id="PS50943">
    <property type="entry name" value="HTH_CROC1"/>
    <property type="match status" value="1"/>
</dbReference>
<dbReference type="RefSeq" id="WP_142929145.1">
    <property type="nucleotide sequence ID" value="NZ_ML660104.1"/>
</dbReference>
<dbReference type="CDD" id="cd00093">
    <property type="entry name" value="HTH_XRE"/>
    <property type="match status" value="1"/>
</dbReference>
<evidence type="ECO:0000313" key="4">
    <source>
        <dbReference type="Proteomes" id="UP000319732"/>
    </source>
</evidence>
<dbReference type="GO" id="GO:0003677">
    <property type="term" value="F:DNA binding"/>
    <property type="evidence" value="ECO:0007669"/>
    <property type="project" value="UniProtKB-KW"/>
</dbReference>
<dbReference type="SMART" id="SM00530">
    <property type="entry name" value="HTH_XRE"/>
    <property type="match status" value="1"/>
</dbReference>
<comment type="caution">
    <text evidence="3">The sequence shown here is derived from an EMBL/GenBank/DDBJ whole genome shotgun (WGS) entry which is preliminary data.</text>
</comment>
<dbReference type="PANTHER" id="PTHR46797:SF1">
    <property type="entry name" value="METHYLPHOSPHONATE SYNTHASE"/>
    <property type="match status" value="1"/>
</dbReference>
<dbReference type="Pfam" id="PF01381">
    <property type="entry name" value="HTH_3"/>
    <property type="match status" value="1"/>
</dbReference>
<sequence>MDIKKVTGDLVRQKRVAKEWTQEKLSSEAGINNRFLQKIEAGHRMPSLLTLFKIATAFGVAPDKLVAPIWKEWQKEPEIQPNS</sequence>
<feature type="domain" description="HTH cro/C1-type" evidence="2">
    <location>
        <begin position="11"/>
        <end position="65"/>
    </location>
</feature>
<dbReference type="GO" id="GO:0003700">
    <property type="term" value="F:DNA-binding transcription factor activity"/>
    <property type="evidence" value="ECO:0007669"/>
    <property type="project" value="TreeGrafter"/>
</dbReference>
<gene>
    <name evidence="3" type="ORF">FKG94_22200</name>
</gene>
<reference evidence="3 4" key="1">
    <citation type="submission" date="2019-06" db="EMBL/GenBank/DDBJ databases">
        <title>Whole genome sequence for Cellvibrionaceae sp. R142.</title>
        <authorList>
            <person name="Wang G."/>
        </authorList>
    </citation>
    <scope>NUCLEOTIDE SEQUENCE [LARGE SCALE GENOMIC DNA]</scope>
    <source>
        <strain evidence="3 4">R142</strain>
    </source>
</reference>
<evidence type="ECO:0000313" key="3">
    <source>
        <dbReference type="EMBL" id="TQV69867.1"/>
    </source>
</evidence>
<dbReference type="InterPro" id="IPR010982">
    <property type="entry name" value="Lambda_DNA-bd_dom_sf"/>
</dbReference>
<dbReference type="InterPro" id="IPR001387">
    <property type="entry name" value="Cro/C1-type_HTH"/>
</dbReference>
<evidence type="ECO:0000256" key="1">
    <source>
        <dbReference type="ARBA" id="ARBA00023125"/>
    </source>
</evidence>
<evidence type="ECO:0000259" key="2">
    <source>
        <dbReference type="PROSITE" id="PS50943"/>
    </source>
</evidence>